<dbReference type="EC" id="6.2.1.1" evidence="7"/>
<dbReference type="GO" id="GO:0004321">
    <property type="term" value="F:fatty-acyl-CoA synthase activity"/>
    <property type="evidence" value="ECO:0007669"/>
    <property type="project" value="TreeGrafter"/>
</dbReference>
<dbReference type="FunFam" id="3.40.50.12780:FF:000063">
    <property type="entry name" value="Acetyl-coenzyme A synthetase"/>
    <property type="match status" value="1"/>
</dbReference>
<evidence type="ECO:0000259" key="5">
    <source>
        <dbReference type="Pfam" id="PF00501"/>
    </source>
</evidence>
<evidence type="ECO:0000313" key="7">
    <source>
        <dbReference type="EMBL" id="MBB4286913.1"/>
    </source>
</evidence>
<dbReference type="InterPro" id="IPR025110">
    <property type="entry name" value="AMP-bd_C"/>
</dbReference>
<dbReference type="Pfam" id="PF00501">
    <property type="entry name" value="AMP-binding"/>
    <property type="match status" value="1"/>
</dbReference>
<organism evidence="7 8">
    <name type="scientific">Roseospira goensis</name>
    <dbReference type="NCBI Taxonomy" id="391922"/>
    <lineage>
        <taxon>Bacteria</taxon>
        <taxon>Pseudomonadati</taxon>
        <taxon>Pseudomonadota</taxon>
        <taxon>Alphaproteobacteria</taxon>
        <taxon>Rhodospirillales</taxon>
        <taxon>Rhodospirillaceae</taxon>
        <taxon>Roseospira</taxon>
    </lineage>
</organism>
<dbReference type="GO" id="GO:0006637">
    <property type="term" value="P:acyl-CoA metabolic process"/>
    <property type="evidence" value="ECO:0007669"/>
    <property type="project" value="TreeGrafter"/>
</dbReference>
<dbReference type="GO" id="GO:0006633">
    <property type="term" value="P:fatty acid biosynthetic process"/>
    <property type="evidence" value="ECO:0007669"/>
    <property type="project" value="TreeGrafter"/>
</dbReference>
<dbReference type="PANTHER" id="PTHR43605:SF10">
    <property type="entry name" value="ACYL-COA SYNTHETASE MEDIUM CHAIN FAMILY MEMBER 3"/>
    <property type="match status" value="1"/>
</dbReference>
<dbReference type="GO" id="GO:0005524">
    <property type="term" value="F:ATP binding"/>
    <property type="evidence" value="ECO:0007669"/>
    <property type="project" value="UniProtKB-KW"/>
</dbReference>
<dbReference type="Gene3D" id="3.40.50.12780">
    <property type="entry name" value="N-terminal domain of ligase-like"/>
    <property type="match status" value="1"/>
</dbReference>
<dbReference type="EMBL" id="JACIGI010000023">
    <property type="protein sequence ID" value="MBB4286913.1"/>
    <property type="molecule type" value="Genomic_DNA"/>
</dbReference>
<dbReference type="Proteomes" id="UP000555728">
    <property type="component" value="Unassembled WGS sequence"/>
</dbReference>
<evidence type="ECO:0000256" key="1">
    <source>
        <dbReference type="ARBA" id="ARBA00006432"/>
    </source>
</evidence>
<keyword evidence="3" id="KW-0547">Nucleotide-binding</keyword>
<dbReference type="GO" id="GO:0015645">
    <property type="term" value="F:fatty acid ligase activity"/>
    <property type="evidence" value="ECO:0007669"/>
    <property type="project" value="TreeGrafter"/>
</dbReference>
<dbReference type="InterPro" id="IPR000873">
    <property type="entry name" value="AMP-dep_synth/lig_dom"/>
</dbReference>
<feature type="domain" description="AMP-binding enzyme C-terminal" evidence="6">
    <location>
        <begin position="460"/>
        <end position="542"/>
    </location>
</feature>
<dbReference type="InterPro" id="IPR045851">
    <property type="entry name" value="AMP-bd_C_sf"/>
</dbReference>
<gene>
    <name evidence="7" type="ORF">GGD88_002655</name>
</gene>
<dbReference type="RefSeq" id="WP_184436151.1">
    <property type="nucleotide sequence ID" value="NZ_JACIGI010000023.1"/>
</dbReference>
<dbReference type="PANTHER" id="PTHR43605">
    <property type="entry name" value="ACYL-COENZYME A SYNTHETASE"/>
    <property type="match status" value="1"/>
</dbReference>
<evidence type="ECO:0000313" key="8">
    <source>
        <dbReference type="Proteomes" id="UP000555728"/>
    </source>
</evidence>
<dbReference type="SUPFAM" id="SSF56801">
    <property type="entry name" value="Acetyl-CoA synthetase-like"/>
    <property type="match status" value="1"/>
</dbReference>
<dbReference type="AlphaFoldDB" id="A0A7W6S112"/>
<keyword evidence="4" id="KW-0067">ATP-binding</keyword>
<dbReference type="PROSITE" id="PS00455">
    <property type="entry name" value="AMP_BINDING"/>
    <property type="match status" value="1"/>
</dbReference>
<evidence type="ECO:0000256" key="2">
    <source>
        <dbReference type="ARBA" id="ARBA00022598"/>
    </source>
</evidence>
<feature type="domain" description="AMP-dependent synthetase/ligase" evidence="5">
    <location>
        <begin position="43"/>
        <end position="410"/>
    </location>
</feature>
<keyword evidence="8" id="KW-1185">Reference proteome</keyword>
<name>A0A7W6S112_9PROT</name>
<dbReference type="GO" id="GO:0003987">
    <property type="term" value="F:acetate-CoA ligase activity"/>
    <property type="evidence" value="ECO:0007669"/>
    <property type="project" value="UniProtKB-EC"/>
</dbReference>
<dbReference type="InterPro" id="IPR020845">
    <property type="entry name" value="AMP-binding_CS"/>
</dbReference>
<dbReference type="CDD" id="cd05971">
    <property type="entry name" value="MACS_like_3"/>
    <property type="match status" value="1"/>
</dbReference>
<protein>
    <submittedName>
        <fullName evidence="7">Acetyl-CoA synthetase</fullName>
        <ecNumber evidence="7">6.2.1.1</ecNumber>
    </submittedName>
</protein>
<keyword evidence="2 7" id="KW-0436">Ligase</keyword>
<dbReference type="InterPro" id="IPR042099">
    <property type="entry name" value="ANL_N_sf"/>
</dbReference>
<reference evidence="7 8" key="1">
    <citation type="submission" date="2020-08" db="EMBL/GenBank/DDBJ databases">
        <title>Genome sequencing of Purple Non-Sulfur Bacteria from various extreme environments.</title>
        <authorList>
            <person name="Mayer M."/>
        </authorList>
    </citation>
    <scope>NUCLEOTIDE SEQUENCE [LARGE SCALE GENOMIC DNA]</scope>
    <source>
        <strain evidence="7 8">JA135</strain>
    </source>
</reference>
<dbReference type="Pfam" id="PF13193">
    <property type="entry name" value="AMP-binding_C"/>
    <property type="match status" value="1"/>
</dbReference>
<dbReference type="Gene3D" id="3.30.300.30">
    <property type="match status" value="1"/>
</dbReference>
<evidence type="ECO:0000256" key="3">
    <source>
        <dbReference type="ARBA" id="ARBA00022741"/>
    </source>
</evidence>
<dbReference type="InterPro" id="IPR051087">
    <property type="entry name" value="Mitochondrial_ACSM"/>
</dbReference>
<dbReference type="InterPro" id="IPR049515">
    <property type="entry name" value="MACS_put"/>
</dbReference>
<accession>A0A7W6S112</accession>
<comment type="caution">
    <text evidence="7">The sequence shown here is derived from an EMBL/GenBank/DDBJ whole genome shotgun (WGS) entry which is preliminary data.</text>
</comment>
<evidence type="ECO:0000256" key="4">
    <source>
        <dbReference type="ARBA" id="ARBA00022840"/>
    </source>
</evidence>
<proteinExistence type="inferred from homology"/>
<sequence length="552" mass="58418">MRPDAAPSYHDLYTRFAWAVPDRYNIGVDVCDKHCAAPDGGAAPAIIEEVPDGAVRVWSFADLRRASSRLANALAARGVGPGDRVGVLLGQQWETAVAHVAAWRLGAISVPLFTLFGLDALTYRLSDCGARALITDAAQIGRMADLLPDLPALETVVCLGAGSARAGDPAQRVIAWDAALAAASDTHAPADTAADDPAIIIYTSGTTGKPKGALHAHRVLLGHLPGVELPHNLFPQPGDRFWTPADWAWIGGLIDVLLPSLHHGVPVVAHRAAKFDPEAAFAFMARHEVRNVFLPPTALKMLRQIPDPRRFGCALRSVGSGGETLGAGLLDWGREALGVTINEFYGQTECNLVVGNGAEVFPVRPGAMGRPIPGHTVAVVDPDSGAPVPTGALGSIAVRRPDPVMFLGYWNNPAATAAKFVGDWLLTGDTGRADEDGYLWFVGRDDDVITSAGYRIGPGEVEDCLMKHPAVAMVAVVGVPDPDRTEVVKAFVVPKPGALDTHGGEAALTRALQDFAKTHHAAHAYPRRIAFLDALPMTTTGKIVRKDLRALG</sequence>
<evidence type="ECO:0000259" key="6">
    <source>
        <dbReference type="Pfam" id="PF13193"/>
    </source>
</evidence>
<comment type="similarity">
    <text evidence="1">Belongs to the ATP-dependent AMP-binding enzyme family.</text>
</comment>